<dbReference type="Proteomes" id="UP001341840">
    <property type="component" value="Unassembled WGS sequence"/>
</dbReference>
<evidence type="ECO:0000313" key="3">
    <source>
        <dbReference type="Proteomes" id="UP001341840"/>
    </source>
</evidence>
<accession>A0ABU6UNU4</accession>
<proteinExistence type="predicted"/>
<gene>
    <name evidence="2" type="ORF">PIB30_073839</name>
</gene>
<dbReference type="EMBL" id="JASCZI010121733">
    <property type="protein sequence ID" value="MED6162786.1"/>
    <property type="molecule type" value="Genomic_DNA"/>
</dbReference>
<protein>
    <submittedName>
        <fullName evidence="2">Uncharacterized protein</fullName>
    </submittedName>
</protein>
<name>A0ABU6UNU4_9FABA</name>
<evidence type="ECO:0000313" key="2">
    <source>
        <dbReference type="EMBL" id="MED6162786.1"/>
    </source>
</evidence>
<feature type="compositionally biased region" description="Basic and acidic residues" evidence="1">
    <location>
        <begin position="1"/>
        <end position="16"/>
    </location>
</feature>
<comment type="caution">
    <text evidence="2">The sequence shown here is derived from an EMBL/GenBank/DDBJ whole genome shotgun (WGS) entry which is preliminary data.</text>
</comment>
<evidence type="ECO:0000256" key="1">
    <source>
        <dbReference type="SAM" id="MobiDB-lite"/>
    </source>
</evidence>
<organism evidence="2 3">
    <name type="scientific">Stylosanthes scabra</name>
    <dbReference type="NCBI Taxonomy" id="79078"/>
    <lineage>
        <taxon>Eukaryota</taxon>
        <taxon>Viridiplantae</taxon>
        <taxon>Streptophyta</taxon>
        <taxon>Embryophyta</taxon>
        <taxon>Tracheophyta</taxon>
        <taxon>Spermatophyta</taxon>
        <taxon>Magnoliopsida</taxon>
        <taxon>eudicotyledons</taxon>
        <taxon>Gunneridae</taxon>
        <taxon>Pentapetalae</taxon>
        <taxon>rosids</taxon>
        <taxon>fabids</taxon>
        <taxon>Fabales</taxon>
        <taxon>Fabaceae</taxon>
        <taxon>Papilionoideae</taxon>
        <taxon>50 kb inversion clade</taxon>
        <taxon>dalbergioids sensu lato</taxon>
        <taxon>Dalbergieae</taxon>
        <taxon>Pterocarpus clade</taxon>
        <taxon>Stylosanthes</taxon>
    </lineage>
</organism>
<keyword evidence="3" id="KW-1185">Reference proteome</keyword>
<reference evidence="2 3" key="1">
    <citation type="journal article" date="2023" name="Plants (Basel)">
        <title>Bridging the Gap: Combining Genomics and Transcriptomics Approaches to Understand Stylosanthes scabra, an Orphan Legume from the Brazilian Caatinga.</title>
        <authorList>
            <person name="Ferreira-Neto J.R.C."/>
            <person name="da Silva M.D."/>
            <person name="Binneck E."/>
            <person name="de Melo N.F."/>
            <person name="da Silva R.H."/>
            <person name="de Melo A.L.T.M."/>
            <person name="Pandolfi V."/>
            <person name="Bustamante F.O."/>
            <person name="Brasileiro-Vidal A.C."/>
            <person name="Benko-Iseppon A.M."/>
        </authorList>
    </citation>
    <scope>NUCLEOTIDE SEQUENCE [LARGE SCALE GENOMIC DNA]</scope>
    <source>
        <tissue evidence="2">Leaves</tissue>
    </source>
</reference>
<sequence>MEKKSRFDRLRQKMAEVEEVGPRSNLPSPKVLTAAAGAKASTPAAMVRHSSSSSATKAKKKSLVTSSENSFSLEREEGVKEDPSADLRQKKWKRKVQESFPEERLLGLMLRGSVREALGLVVPEQRLGTAQQYTYKLIACLQVGMENAFSAKLKMEKELAASKDQVVVLTAERDSSLTSPPLKVEVDTLAEKMRLAEGERLYALARMLEVEERSKVQAVEFCFGAGKEEGRISHQISGEKADGFGRG</sequence>
<feature type="compositionally biased region" description="Basic and acidic residues" evidence="1">
    <location>
        <begin position="73"/>
        <end position="84"/>
    </location>
</feature>
<feature type="compositionally biased region" description="Low complexity" evidence="1">
    <location>
        <begin position="34"/>
        <end position="56"/>
    </location>
</feature>
<feature type="region of interest" description="Disordered" evidence="1">
    <location>
        <begin position="1"/>
        <end position="84"/>
    </location>
</feature>